<accession>A0A816JKA9</accession>
<dbReference type="GO" id="GO:0016020">
    <property type="term" value="C:membrane"/>
    <property type="evidence" value="ECO:0007669"/>
    <property type="project" value="InterPro"/>
</dbReference>
<feature type="transmembrane region" description="Helical" evidence="2">
    <location>
        <begin position="316"/>
        <end position="335"/>
    </location>
</feature>
<evidence type="ECO:0000313" key="3">
    <source>
        <dbReference type="EMBL" id="CAF1872682.1"/>
    </source>
</evidence>
<evidence type="ECO:0000256" key="2">
    <source>
        <dbReference type="SAM" id="Phobius"/>
    </source>
</evidence>
<protein>
    <submittedName>
        <fullName evidence="3">(rape) hypothetical protein</fullName>
    </submittedName>
</protein>
<dbReference type="Pfam" id="PF13347">
    <property type="entry name" value="MFS_2"/>
    <property type="match status" value="1"/>
</dbReference>
<feature type="transmembrane region" description="Helical" evidence="2">
    <location>
        <begin position="367"/>
        <end position="386"/>
    </location>
</feature>
<dbReference type="GO" id="GO:0015293">
    <property type="term" value="F:symporter activity"/>
    <property type="evidence" value="ECO:0007669"/>
    <property type="project" value="InterPro"/>
</dbReference>
<organism evidence="3">
    <name type="scientific">Brassica napus</name>
    <name type="common">Rape</name>
    <dbReference type="NCBI Taxonomy" id="3708"/>
    <lineage>
        <taxon>Eukaryota</taxon>
        <taxon>Viridiplantae</taxon>
        <taxon>Streptophyta</taxon>
        <taxon>Embryophyta</taxon>
        <taxon>Tracheophyta</taxon>
        <taxon>Spermatophyta</taxon>
        <taxon>Magnoliopsida</taxon>
        <taxon>eudicotyledons</taxon>
        <taxon>Gunneridae</taxon>
        <taxon>Pentapetalae</taxon>
        <taxon>rosids</taxon>
        <taxon>malvids</taxon>
        <taxon>Brassicales</taxon>
        <taxon>Brassicaceae</taxon>
        <taxon>Brassiceae</taxon>
        <taxon>Brassica</taxon>
    </lineage>
</organism>
<name>A0A816JKA9_BRANA</name>
<keyword evidence="2" id="KW-1133">Transmembrane helix</keyword>
<feature type="transmembrane region" description="Helical" evidence="2">
    <location>
        <begin position="451"/>
        <end position="471"/>
    </location>
</feature>
<feature type="transmembrane region" description="Helical" evidence="2">
    <location>
        <begin position="128"/>
        <end position="147"/>
    </location>
</feature>
<feature type="transmembrane region" description="Helical" evidence="2">
    <location>
        <begin position="248"/>
        <end position="275"/>
    </location>
</feature>
<feature type="transmembrane region" description="Helical" evidence="2">
    <location>
        <begin position="168"/>
        <end position="190"/>
    </location>
</feature>
<keyword evidence="2" id="KW-0472">Membrane</keyword>
<dbReference type="InterPro" id="IPR036259">
    <property type="entry name" value="MFS_trans_sf"/>
</dbReference>
<keyword evidence="2" id="KW-0812">Transmembrane</keyword>
<dbReference type="Proteomes" id="UP001295469">
    <property type="component" value="Chromosome C04"/>
</dbReference>
<sequence length="488" mass="53892">MASLVIVGESEDVSFTKPLGRLSVFYYGVGHMLNDITASCWFTYLLLFLTQIGLSPRDAAIVMLSGQVADGFATVFVGELIDRFGHFKIWHTAGSLLVAISFSSVFGGCLPCTILHSNSLTLETLSYSMFAAIFNIGWAATQVSHMAMVNYITLNSTSRVALTSSRNAFSMVANLALYAIALVVFGVSKADTKENTESQYRWIAYSCITVGCCFVVVFLMGTKEPRLRITLRETNRARIPWAYWFRKILYYQVAMVYLLTRLVLNVSQAYLAFFVIDDLQMAQSAKALIPAIIYICSFVVSVMLQEIPWNGKRLKAYYCAGGIIWMFCGVSVLFLPRSINSFMYAVSVFIGIANALILVTAISMQSVLVGSVLGGCAFVCGSLSFLDKMSCGIALYVLQSHKSKFLLMYQYYINSDKIVDGRVIWMYCAGGTSPEVVVNSTHSFDFSVTRYGLGLVPAVCSFIGVVVTYFMELDGTIVKPLCQPLLLE</sequence>
<evidence type="ECO:0000256" key="1">
    <source>
        <dbReference type="ARBA" id="ARBA00008335"/>
    </source>
</evidence>
<dbReference type="OrthoDB" id="1730117at2759"/>
<dbReference type="PANTHER" id="PTHR11328">
    <property type="entry name" value="MAJOR FACILITATOR SUPERFAMILY DOMAIN-CONTAINING PROTEIN"/>
    <property type="match status" value="1"/>
</dbReference>
<feature type="transmembrane region" description="Helical" evidence="2">
    <location>
        <begin position="287"/>
        <end position="304"/>
    </location>
</feature>
<feature type="transmembrane region" description="Helical" evidence="2">
    <location>
        <begin position="202"/>
        <end position="222"/>
    </location>
</feature>
<dbReference type="SUPFAM" id="SSF103473">
    <property type="entry name" value="MFS general substrate transporter"/>
    <property type="match status" value="1"/>
</dbReference>
<dbReference type="PANTHER" id="PTHR11328:SF48">
    <property type="entry name" value="MAJOR FACILITATOR SUPERFAMILY (MFS) PROFILE DOMAIN-CONTAINING PROTEIN"/>
    <property type="match status" value="1"/>
</dbReference>
<dbReference type="FunFam" id="1.20.1250.20:FF:000267">
    <property type="entry name" value="AT3g60070/T2O9_50"/>
    <property type="match status" value="1"/>
</dbReference>
<comment type="similarity">
    <text evidence="1">Belongs to the major facilitator superfamily.</text>
</comment>
<dbReference type="GO" id="GO:0008643">
    <property type="term" value="P:carbohydrate transport"/>
    <property type="evidence" value="ECO:0007669"/>
    <property type="project" value="InterPro"/>
</dbReference>
<dbReference type="EMBL" id="HG994368">
    <property type="protein sequence ID" value="CAF1872682.1"/>
    <property type="molecule type" value="Genomic_DNA"/>
</dbReference>
<dbReference type="AlphaFoldDB" id="A0A816JKA9"/>
<reference evidence="3" key="1">
    <citation type="submission" date="2021-01" db="EMBL/GenBank/DDBJ databases">
        <authorList>
            <consortium name="Genoscope - CEA"/>
            <person name="William W."/>
        </authorList>
    </citation>
    <scope>NUCLEOTIDE SEQUENCE</scope>
</reference>
<feature type="transmembrane region" description="Helical" evidence="2">
    <location>
        <begin position="93"/>
        <end position="116"/>
    </location>
</feature>
<gene>
    <name evidence="3" type="ORF">DARMORV10_C04P70950.1</name>
</gene>
<feature type="transmembrane region" description="Helical" evidence="2">
    <location>
        <begin position="59"/>
        <end position="81"/>
    </location>
</feature>
<proteinExistence type="inferred from homology"/>
<dbReference type="Gene3D" id="1.20.1250.20">
    <property type="entry name" value="MFS general substrate transporter like domains"/>
    <property type="match status" value="1"/>
</dbReference>
<dbReference type="InterPro" id="IPR039672">
    <property type="entry name" value="MFS_2"/>
</dbReference>
<feature type="transmembrane region" description="Helical" evidence="2">
    <location>
        <begin position="24"/>
        <end position="47"/>
    </location>
</feature>
<feature type="transmembrane region" description="Helical" evidence="2">
    <location>
        <begin position="341"/>
        <end position="360"/>
    </location>
</feature>